<keyword evidence="2" id="KW-1185">Reference proteome</keyword>
<name>A0A9P0VUK5_ACAOB</name>
<dbReference type="EMBL" id="CAKOFQ010011883">
    <property type="protein sequence ID" value="CAH2021151.1"/>
    <property type="molecule type" value="Genomic_DNA"/>
</dbReference>
<evidence type="ECO:0000313" key="1">
    <source>
        <dbReference type="EMBL" id="CAH2021151.1"/>
    </source>
</evidence>
<organism evidence="1 2">
    <name type="scientific">Acanthoscelides obtectus</name>
    <name type="common">Bean weevil</name>
    <name type="synonym">Bruchus obtectus</name>
    <dbReference type="NCBI Taxonomy" id="200917"/>
    <lineage>
        <taxon>Eukaryota</taxon>
        <taxon>Metazoa</taxon>
        <taxon>Ecdysozoa</taxon>
        <taxon>Arthropoda</taxon>
        <taxon>Hexapoda</taxon>
        <taxon>Insecta</taxon>
        <taxon>Pterygota</taxon>
        <taxon>Neoptera</taxon>
        <taxon>Endopterygota</taxon>
        <taxon>Coleoptera</taxon>
        <taxon>Polyphaga</taxon>
        <taxon>Cucujiformia</taxon>
        <taxon>Chrysomeloidea</taxon>
        <taxon>Chrysomelidae</taxon>
        <taxon>Bruchinae</taxon>
        <taxon>Bruchini</taxon>
        <taxon>Acanthoscelides</taxon>
    </lineage>
</organism>
<dbReference type="Proteomes" id="UP001152888">
    <property type="component" value="Unassembled WGS sequence"/>
</dbReference>
<gene>
    <name evidence="1" type="ORF">ACAOBT_LOCUS38343</name>
</gene>
<comment type="caution">
    <text evidence="1">The sequence shown here is derived from an EMBL/GenBank/DDBJ whole genome shotgun (WGS) entry which is preliminary data.</text>
</comment>
<protein>
    <submittedName>
        <fullName evidence="1">Uncharacterized protein</fullName>
    </submittedName>
</protein>
<accession>A0A9P0VUK5</accession>
<dbReference type="AlphaFoldDB" id="A0A9P0VUK5"/>
<evidence type="ECO:0000313" key="2">
    <source>
        <dbReference type="Proteomes" id="UP001152888"/>
    </source>
</evidence>
<proteinExistence type="predicted"/>
<sequence length="159" mass="18581">MQLCHVTEEVLKKHLRQFVSQNPEKREFPVLSFVLVEIIVPTKYSTGLQMQIVTTPDVLSSVITRKKYLDWVVQETLQSLKDTGCEVLSIKEFGDLLTNMHSTPSAYEQYYFCKLLSDSNYEDVDKPHPVENITKRIKTLYPISMKPYVKLHIWLIVHH</sequence>
<reference evidence="1" key="1">
    <citation type="submission" date="2022-03" db="EMBL/GenBank/DDBJ databases">
        <authorList>
            <person name="Sayadi A."/>
        </authorList>
    </citation>
    <scope>NUCLEOTIDE SEQUENCE</scope>
</reference>